<dbReference type="EMBL" id="BQFW01000007">
    <property type="protein sequence ID" value="GJJ72571.1"/>
    <property type="molecule type" value="Genomic_DNA"/>
</dbReference>
<organism evidence="2 3">
    <name type="scientific">Entomortierella parvispora</name>
    <dbReference type="NCBI Taxonomy" id="205924"/>
    <lineage>
        <taxon>Eukaryota</taxon>
        <taxon>Fungi</taxon>
        <taxon>Fungi incertae sedis</taxon>
        <taxon>Mucoromycota</taxon>
        <taxon>Mortierellomycotina</taxon>
        <taxon>Mortierellomycetes</taxon>
        <taxon>Mortierellales</taxon>
        <taxon>Mortierellaceae</taxon>
        <taxon>Entomortierella</taxon>
    </lineage>
</organism>
<comment type="caution">
    <text evidence="2">The sequence shown here is derived from an EMBL/GenBank/DDBJ whole genome shotgun (WGS) entry which is preliminary data.</text>
</comment>
<feature type="compositionally biased region" description="Low complexity" evidence="1">
    <location>
        <begin position="452"/>
        <end position="468"/>
    </location>
</feature>
<evidence type="ECO:0000256" key="1">
    <source>
        <dbReference type="SAM" id="MobiDB-lite"/>
    </source>
</evidence>
<evidence type="ECO:0000313" key="2">
    <source>
        <dbReference type="EMBL" id="GJJ72571.1"/>
    </source>
</evidence>
<dbReference type="OrthoDB" id="2428453at2759"/>
<feature type="region of interest" description="Disordered" evidence="1">
    <location>
        <begin position="527"/>
        <end position="607"/>
    </location>
</feature>
<accession>A0A9P3H9I2</accession>
<sequence length="607" mass="67564">MTFTLKTVLNTSVPNVLELIEYFTPVMHKVSGTLLMHVQKPMRLEQLSVSFVCQVEGTEIYRSDFHAIAYARIFVKGNYRFPFVLDIPSDLSAACCARLRSQQLTWGYKLITCGIPDGLEEYEAEGLGPASGMEIAAVAPSTQSMLPSFKRSPKIKKLTIQLGRRSKPKKNIYEQRLKLQKVWTCSIPTGILRFGACRGEDQFACSIYMPRIVHPDQRRLSIAITLKSFYPQFKVREIHVVAIQQEKIVFVPEKLLATIEGLRAGVNNFAHVDLEDETPLVSSLHNKPISPTIVLRIPSQDIVREHPTPALASDPLLEFEMDLFDDQVLPAETTSWLEISHTLKVTITFSDVHIKPMIIHAPLSVGLVLEGRQLLTQHEVLAAAAAFLAVGQASLCSPPLDPKHDHGSTFSSSTPIIDPPSVSRVSPIQLSPRSSSMQETLGKIYPLSPDPSLSNRSDSCLSSAVSTLPSPPSSPFLPPTLRPNLSWAMINFLKTNGLDESFLFQAPPPPKCMHGPVLDNIQEEDLARTRPELEQDSNGDEEDEEEDEDPFGHFLEGYDCEEEGVSTEDYEQGNESDGEVLPMMDKRASHVRRKRGSRSERARDACN</sequence>
<name>A0A9P3H9I2_9FUNG</name>
<feature type="region of interest" description="Disordered" evidence="1">
    <location>
        <begin position="402"/>
        <end position="479"/>
    </location>
</feature>
<gene>
    <name evidence="2" type="ORF">EMPS_04929</name>
</gene>
<feature type="compositionally biased region" description="Polar residues" evidence="1">
    <location>
        <begin position="423"/>
        <end position="439"/>
    </location>
</feature>
<feature type="compositionally biased region" description="Acidic residues" evidence="1">
    <location>
        <begin position="534"/>
        <end position="549"/>
    </location>
</feature>
<feature type="compositionally biased region" description="Acidic residues" evidence="1">
    <location>
        <begin position="558"/>
        <end position="578"/>
    </location>
</feature>
<feature type="compositionally biased region" description="Basic and acidic residues" evidence="1">
    <location>
        <begin position="597"/>
        <end position="607"/>
    </location>
</feature>
<protein>
    <submittedName>
        <fullName evidence="2">Uncharacterized protein</fullName>
    </submittedName>
</protein>
<evidence type="ECO:0000313" key="3">
    <source>
        <dbReference type="Proteomes" id="UP000827284"/>
    </source>
</evidence>
<reference evidence="2" key="1">
    <citation type="submission" date="2021-11" db="EMBL/GenBank/DDBJ databases">
        <authorList>
            <person name="Herlambang A."/>
            <person name="Guo Y."/>
            <person name="Takashima Y."/>
            <person name="Nishizawa T."/>
        </authorList>
    </citation>
    <scope>NUCLEOTIDE SEQUENCE</scope>
    <source>
        <strain evidence="2">E1425</strain>
    </source>
</reference>
<keyword evidence="3" id="KW-1185">Reference proteome</keyword>
<dbReference type="Proteomes" id="UP000827284">
    <property type="component" value="Unassembled WGS sequence"/>
</dbReference>
<proteinExistence type="predicted"/>
<feature type="compositionally biased region" description="Pro residues" evidence="1">
    <location>
        <begin position="469"/>
        <end position="479"/>
    </location>
</feature>
<reference evidence="2" key="2">
    <citation type="journal article" date="2022" name="Microbiol. Resour. Announc.">
        <title>Whole-Genome Sequence of Entomortierella parvispora E1425, a Mucoromycotan Fungus Associated with Burkholderiaceae-Related Endosymbiotic Bacteria.</title>
        <authorList>
            <person name="Herlambang A."/>
            <person name="Guo Y."/>
            <person name="Takashima Y."/>
            <person name="Narisawa K."/>
            <person name="Ohta H."/>
            <person name="Nishizawa T."/>
        </authorList>
    </citation>
    <scope>NUCLEOTIDE SEQUENCE</scope>
    <source>
        <strain evidence="2">E1425</strain>
    </source>
</reference>
<dbReference type="AlphaFoldDB" id="A0A9P3H9I2"/>